<keyword evidence="1" id="KW-1133">Transmembrane helix</keyword>
<keyword evidence="3" id="KW-1185">Reference proteome</keyword>
<feature type="transmembrane region" description="Helical" evidence="1">
    <location>
        <begin position="98"/>
        <end position="120"/>
    </location>
</feature>
<name>A0ABZ2KUA7_9BACT</name>
<evidence type="ECO:0000313" key="3">
    <source>
        <dbReference type="Proteomes" id="UP001374803"/>
    </source>
</evidence>
<organism evidence="2 3">
    <name type="scientific">Pendulispora rubella</name>
    <dbReference type="NCBI Taxonomy" id="2741070"/>
    <lineage>
        <taxon>Bacteria</taxon>
        <taxon>Pseudomonadati</taxon>
        <taxon>Myxococcota</taxon>
        <taxon>Myxococcia</taxon>
        <taxon>Myxococcales</taxon>
        <taxon>Sorangiineae</taxon>
        <taxon>Pendulisporaceae</taxon>
        <taxon>Pendulispora</taxon>
    </lineage>
</organism>
<keyword evidence="1" id="KW-0812">Transmembrane</keyword>
<accession>A0ABZ2KUA7</accession>
<dbReference type="Proteomes" id="UP001374803">
    <property type="component" value="Chromosome"/>
</dbReference>
<evidence type="ECO:0008006" key="4">
    <source>
        <dbReference type="Google" id="ProtNLM"/>
    </source>
</evidence>
<gene>
    <name evidence="2" type="ORF">LVJ94_35200</name>
</gene>
<keyword evidence="1" id="KW-0472">Membrane</keyword>
<evidence type="ECO:0000313" key="2">
    <source>
        <dbReference type="EMBL" id="WXB02150.1"/>
    </source>
</evidence>
<dbReference type="RefSeq" id="WP_394831777.1">
    <property type="nucleotide sequence ID" value="NZ_CP089929.1"/>
</dbReference>
<reference evidence="2" key="1">
    <citation type="submission" date="2021-12" db="EMBL/GenBank/DDBJ databases">
        <title>Discovery of the Pendulisporaceae a myxobacterial family with distinct sporulation behavior and unique specialized metabolism.</title>
        <authorList>
            <person name="Garcia R."/>
            <person name="Popoff A."/>
            <person name="Bader C.D."/>
            <person name="Loehr J."/>
            <person name="Walesch S."/>
            <person name="Walt C."/>
            <person name="Boldt J."/>
            <person name="Bunk B."/>
            <person name="Haeckl F.J.F.P.J."/>
            <person name="Gunesch A.P."/>
            <person name="Birkelbach J."/>
            <person name="Nuebel U."/>
            <person name="Pietschmann T."/>
            <person name="Bach T."/>
            <person name="Mueller R."/>
        </authorList>
    </citation>
    <scope>NUCLEOTIDE SEQUENCE</scope>
    <source>
        <strain evidence="2">MSr11367</strain>
    </source>
</reference>
<evidence type="ECO:0000256" key="1">
    <source>
        <dbReference type="SAM" id="Phobius"/>
    </source>
</evidence>
<protein>
    <recommendedName>
        <fullName evidence="4">4'-phosphopantetheinyl transferase</fullName>
    </recommendedName>
</protein>
<sequence length="145" mass="16634">MNEKSPRKAPSVVLVDPRDLDEAEASFGTEAFVAFLASKEALTQVLGLQIADRAPELDVLRIHALAARRARAVDKQIDEEIDAERFPLRHLARQLWRMLVRACRFVLACVGAYCLFLWIWRAHMECDTQRLRRSPTIALEWAAHR</sequence>
<dbReference type="EMBL" id="CP089983">
    <property type="protein sequence ID" value="WXB02150.1"/>
    <property type="molecule type" value="Genomic_DNA"/>
</dbReference>
<proteinExistence type="predicted"/>